<protein>
    <recommendedName>
        <fullName evidence="1">DUF7495 domain-containing protein</fullName>
    </recommendedName>
</protein>
<gene>
    <name evidence="2" type="ORF">PACLA_8A016767</name>
</gene>
<dbReference type="EMBL" id="CACRXK020009113">
    <property type="protein sequence ID" value="CAB4016426.1"/>
    <property type="molecule type" value="Genomic_DNA"/>
</dbReference>
<organism evidence="2 3">
    <name type="scientific">Paramuricea clavata</name>
    <name type="common">Red gorgonian</name>
    <name type="synonym">Violescent sea-whip</name>
    <dbReference type="NCBI Taxonomy" id="317549"/>
    <lineage>
        <taxon>Eukaryota</taxon>
        <taxon>Metazoa</taxon>
        <taxon>Cnidaria</taxon>
        <taxon>Anthozoa</taxon>
        <taxon>Octocorallia</taxon>
        <taxon>Malacalcyonacea</taxon>
        <taxon>Plexauridae</taxon>
        <taxon>Paramuricea</taxon>
    </lineage>
</organism>
<accession>A0A6S7IFI1</accession>
<evidence type="ECO:0000313" key="2">
    <source>
        <dbReference type="EMBL" id="CAB4016426.1"/>
    </source>
</evidence>
<comment type="caution">
    <text evidence="2">The sequence shown here is derived from an EMBL/GenBank/DDBJ whole genome shotgun (WGS) entry which is preliminary data.</text>
</comment>
<feature type="domain" description="DUF7495" evidence="1">
    <location>
        <begin position="38"/>
        <end position="129"/>
    </location>
</feature>
<keyword evidence="3" id="KW-1185">Reference proteome</keyword>
<dbReference type="InterPro" id="IPR055918">
    <property type="entry name" value="DUF7495"/>
</dbReference>
<dbReference type="AlphaFoldDB" id="A0A6S7IFI1"/>
<dbReference type="Proteomes" id="UP001152795">
    <property type="component" value="Unassembled WGS sequence"/>
</dbReference>
<dbReference type="Pfam" id="PF24325">
    <property type="entry name" value="DUF7495"/>
    <property type="match status" value="2"/>
</dbReference>
<proteinExistence type="predicted"/>
<evidence type="ECO:0000313" key="3">
    <source>
        <dbReference type="Proteomes" id="UP001152795"/>
    </source>
</evidence>
<feature type="domain" description="DUF7495" evidence="1">
    <location>
        <begin position="200"/>
        <end position="253"/>
    </location>
</feature>
<dbReference type="OrthoDB" id="10372767at2759"/>
<name>A0A6S7IFI1_PARCT</name>
<evidence type="ECO:0000259" key="1">
    <source>
        <dbReference type="Pfam" id="PF24325"/>
    </source>
</evidence>
<sequence>MDILWTYGFLLMGIFRCTTAVVCRDVIEYSIAVKLVSKTISYQQATSKCKSDEKELCSSKTICKDGKIPYRGVIPGDHWVPVADSSNEWIQIGNSPHRPCVLHSTLGSKPSWGLRNSVHNFKGNLYCCKIKRKEDGITIKGASNRISYQQGLAKCQADSKELCTSKTICKDNKTPHSGPLSGDHWVPVKDSYNEWLQIGDHWVPVGDSYNEWLKIGKAPHKPCTYHSQLGSKPKWGMTTSSHSFKGILFCCKK</sequence>
<reference evidence="2" key="1">
    <citation type="submission" date="2020-04" db="EMBL/GenBank/DDBJ databases">
        <authorList>
            <person name="Alioto T."/>
            <person name="Alioto T."/>
            <person name="Gomez Garrido J."/>
        </authorList>
    </citation>
    <scope>NUCLEOTIDE SEQUENCE</scope>
    <source>
        <strain evidence="2">A484AB</strain>
    </source>
</reference>